<evidence type="ECO:0000256" key="11">
    <source>
        <dbReference type="ARBA" id="ARBA00023209"/>
    </source>
</evidence>
<protein>
    <submittedName>
        <fullName evidence="14">YegS/Rv2252/BmrU family lipid kinase</fullName>
    </submittedName>
</protein>
<dbReference type="InterPro" id="IPR016064">
    <property type="entry name" value="NAD/diacylglycerol_kinase_sf"/>
</dbReference>
<dbReference type="EMBL" id="DWYS01000047">
    <property type="protein sequence ID" value="HJB06974.1"/>
    <property type="molecule type" value="Genomic_DNA"/>
</dbReference>
<keyword evidence="11" id="KW-0594">Phospholipid biosynthesis</keyword>
<dbReference type="InterPro" id="IPR050187">
    <property type="entry name" value="Lipid_Phosphate_FormReg"/>
</dbReference>
<dbReference type="InterPro" id="IPR017438">
    <property type="entry name" value="ATP-NAD_kinase_N"/>
</dbReference>
<dbReference type="PANTHER" id="PTHR12358">
    <property type="entry name" value="SPHINGOSINE KINASE"/>
    <property type="match status" value="1"/>
</dbReference>
<keyword evidence="10" id="KW-0443">Lipid metabolism</keyword>
<dbReference type="Gene3D" id="3.40.50.10330">
    <property type="entry name" value="Probable inorganic polyphosphate/atp-NAD kinase, domain 1"/>
    <property type="match status" value="1"/>
</dbReference>
<dbReference type="GO" id="GO:0005886">
    <property type="term" value="C:plasma membrane"/>
    <property type="evidence" value="ECO:0007669"/>
    <property type="project" value="TreeGrafter"/>
</dbReference>
<dbReference type="Gene3D" id="2.60.200.40">
    <property type="match status" value="1"/>
</dbReference>
<dbReference type="GO" id="GO:0005524">
    <property type="term" value="F:ATP binding"/>
    <property type="evidence" value="ECO:0007669"/>
    <property type="project" value="UniProtKB-KW"/>
</dbReference>
<gene>
    <name evidence="14" type="ORF">H9716_03835</name>
</gene>
<dbReference type="GO" id="GO:0004143">
    <property type="term" value="F:ATP-dependent diacylglycerol kinase activity"/>
    <property type="evidence" value="ECO:0007669"/>
    <property type="project" value="TreeGrafter"/>
</dbReference>
<dbReference type="PANTHER" id="PTHR12358:SF106">
    <property type="entry name" value="LIPID KINASE YEGS"/>
    <property type="match status" value="1"/>
</dbReference>
<dbReference type="Pfam" id="PF19279">
    <property type="entry name" value="YegS_C"/>
    <property type="match status" value="1"/>
</dbReference>
<evidence type="ECO:0000256" key="8">
    <source>
        <dbReference type="ARBA" id="ARBA00022840"/>
    </source>
</evidence>
<name>A0A9D2L6N6_9FIRM</name>
<dbReference type="InterPro" id="IPR005218">
    <property type="entry name" value="Diacylglycerol/lipid_kinase"/>
</dbReference>
<evidence type="ECO:0000256" key="12">
    <source>
        <dbReference type="ARBA" id="ARBA00023264"/>
    </source>
</evidence>
<evidence type="ECO:0000256" key="3">
    <source>
        <dbReference type="ARBA" id="ARBA00022516"/>
    </source>
</evidence>
<dbReference type="Pfam" id="PF00781">
    <property type="entry name" value="DAGK_cat"/>
    <property type="match status" value="1"/>
</dbReference>
<comment type="cofactor">
    <cofactor evidence="1">
        <name>Mg(2+)</name>
        <dbReference type="ChEBI" id="CHEBI:18420"/>
    </cofactor>
</comment>
<keyword evidence="7 14" id="KW-0418">Kinase</keyword>
<dbReference type="SUPFAM" id="SSF111331">
    <property type="entry name" value="NAD kinase/diacylglycerol kinase-like"/>
    <property type="match status" value="1"/>
</dbReference>
<proteinExistence type="inferred from homology"/>
<dbReference type="InterPro" id="IPR045540">
    <property type="entry name" value="YegS/DAGK_C"/>
</dbReference>
<evidence type="ECO:0000256" key="5">
    <source>
        <dbReference type="ARBA" id="ARBA00022723"/>
    </source>
</evidence>
<keyword evidence="12" id="KW-1208">Phospholipid metabolism</keyword>
<evidence type="ECO:0000313" key="14">
    <source>
        <dbReference type="EMBL" id="HJB06974.1"/>
    </source>
</evidence>
<sequence>MKEMMFVFNPCSGREQIRGKLMGILDLFTKAGYDIHVHVTQRQGDCREWVKSHGAHMDMIVCSGGDGTLNEAISGMLCLDQCPLLGYIPSGSTNDFASSLKIPRDMLEAARDVIGGEPFAVDIGRFCEDRYFAYIAGFGAFTEVSYLTPQDKKNWLGHNAYMLEGVKSLAGLKPRHMKVEWDGKCVEDDFVFGMVTNSISVGGFKGLVNQSVAMDDGKFEVLLIRMPRTPVDLTNIINYMFLKEEPNEYVHKFKASSIRMTSQEPVDWVLDGEFGGSRTEVKIENLRRRVKIMRKNCKNMLKN</sequence>
<keyword evidence="6" id="KW-0547">Nucleotide-binding</keyword>
<evidence type="ECO:0000256" key="4">
    <source>
        <dbReference type="ARBA" id="ARBA00022679"/>
    </source>
</evidence>
<dbReference type="SMART" id="SM00046">
    <property type="entry name" value="DAGKc"/>
    <property type="match status" value="1"/>
</dbReference>
<comment type="caution">
    <text evidence="14">The sequence shown here is derived from an EMBL/GenBank/DDBJ whole genome shotgun (WGS) entry which is preliminary data.</text>
</comment>
<keyword evidence="8" id="KW-0067">ATP-binding</keyword>
<reference evidence="14" key="2">
    <citation type="submission" date="2021-04" db="EMBL/GenBank/DDBJ databases">
        <authorList>
            <person name="Gilroy R."/>
        </authorList>
    </citation>
    <scope>NUCLEOTIDE SEQUENCE</scope>
    <source>
        <strain evidence="14">CHK188-4685</strain>
    </source>
</reference>
<evidence type="ECO:0000256" key="7">
    <source>
        <dbReference type="ARBA" id="ARBA00022777"/>
    </source>
</evidence>
<keyword evidence="5" id="KW-0479">Metal-binding</keyword>
<dbReference type="Proteomes" id="UP000886804">
    <property type="component" value="Unassembled WGS sequence"/>
</dbReference>
<comment type="similarity">
    <text evidence="2">Belongs to the diacylglycerol/lipid kinase family.</text>
</comment>
<evidence type="ECO:0000256" key="6">
    <source>
        <dbReference type="ARBA" id="ARBA00022741"/>
    </source>
</evidence>
<evidence type="ECO:0000313" key="15">
    <source>
        <dbReference type="Proteomes" id="UP000886804"/>
    </source>
</evidence>
<evidence type="ECO:0000256" key="9">
    <source>
        <dbReference type="ARBA" id="ARBA00022842"/>
    </source>
</evidence>
<dbReference type="AlphaFoldDB" id="A0A9D2L6N6"/>
<keyword evidence="9" id="KW-0460">Magnesium</keyword>
<reference evidence="14" key="1">
    <citation type="journal article" date="2021" name="PeerJ">
        <title>Extensive microbial diversity within the chicken gut microbiome revealed by metagenomics and culture.</title>
        <authorList>
            <person name="Gilroy R."/>
            <person name="Ravi A."/>
            <person name="Getino M."/>
            <person name="Pursley I."/>
            <person name="Horton D.L."/>
            <person name="Alikhan N.F."/>
            <person name="Baker D."/>
            <person name="Gharbi K."/>
            <person name="Hall N."/>
            <person name="Watson M."/>
            <person name="Adriaenssens E.M."/>
            <person name="Foster-Nyarko E."/>
            <person name="Jarju S."/>
            <person name="Secka A."/>
            <person name="Antonio M."/>
            <person name="Oren A."/>
            <person name="Chaudhuri R.R."/>
            <person name="La Ragione R."/>
            <person name="Hildebrand F."/>
            <person name="Pallen M.J."/>
        </authorList>
    </citation>
    <scope>NUCLEOTIDE SEQUENCE</scope>
    <source>
        <strain evidence="14">CHK188-4685</strain>
    </source>
</reference>
<evidence type="ECO:0000256" key="1">
    <source>
        <dbReference type="ARBA" id="ARBA00001946"/>
    </source>
</evidence>
<evidence type="ECO:0000259" key="13">
    <source>
        <dbReference type="PROSITE" id="PS50146"/>
    </source>
</evidence>
<dbReference type="GO" id="GO:0008654">
    <property type="term" value="P:phospholipid biosynthetic process"/>
    <property type="evidence" value="ECO:0007669"/>
    <property type="project" value="UniProtKB-KW"/>
</dbReference>
<keyword evidence="3" id="KW-0444">Lipid biosynthesis</keyword>
<evidence type="ECO:0000256" key="2">
    <source>
        <dbReference type="ARBA" id="ARBA00005983"/>
    </source>
</evidence>
<accession>A0A9D2L6N6</accession>
<evidence type="ECO:0000256" key="10">
    <source>
        <dbReference type="ARBA" id="ARBA00023098"/>
    </source>
</evidence>
<dbReference type="GO" id="GO:0046872">
    <property type="term" value="F:metal ion binding"/>
    <property type="evidence" value="ECO:0007669"/>
    <property type="project" value="UniProtKB-KW"/>
</dbReference>
<feature type="domain" description="DAGKc" evidence="13">
    <location>
        <begin position="1"/>
        <end position="131"/>
    </location>
</feature>
<keyword evidence="4" id="KW-0808">Transferase</keyword>
<organism evidence="14 15">
    <name type="scientific">Candidatus Enterocloster faecavium</name>
    <dbReference type="NCBI Taxonomy" id="2838560"/>
    <lineage>
        <taxon>Bacteria</taxon>
        <taxon>Bacillati</taxon>
        <taxon>Bacillota</taxon>
        <taxon>Clostridia</taxon>
        <taxon>Lachnospirales</taxon>
        <taxon>Lachnospiraceae</taxon>
        <taxon>Enterocloster</taxon>
    </lineage>
</organism>
<dbReference type="NCBIfam" id="TIGR00147">
    <property type="entry name" value="YegS/Rv2252/BmrU family lipid kinase"/>
    <property type="match status" value="1"/>
</dbReference>
<dbReference type="InterPro" id="IPR001206">
    <property type="entry name" value="Diacylglycerol_kinase_cat_dom"/>
</dbReference>
<dbReference type="PROSITE" id="PS50146">
    <property type="entry name" value="DAGK"/>
    <property type="match status" value="1"/>
</dbReference>